<dbReference type="Pfam" id="PF01569">
    <property type="entry name" value="PAP2"/>
    <property type="match status" value="1"/>
</dbReference>
<dbReference type="EMBL" id="WIVE01000022">
    <property type="protein sequence ID" value="MQX36608.1"/>
    <property type="molecule type" value="Genomic_DNA"/>
</dbReference>
<evidence type="ECO:0000313" key="3">
    <source>
        <dbReference type="EMBL" id="MQX36608.1"/>
    </source>
</evidence>
<protein>
    <submittedName>
        <fullName evidence="3">Phosphatase PAP2 family protein</fullName>
    </submittedName>
</protein>
<accession>A0A7X2D3A4</accession>
<dbReference type="RefSeq" id="WP_153343256.1">
    <property type="nucleotide sequence ID" value="NZ_WIVE01000022.1"/>
</dbReference>
<dbReference type="AlphaFoldDB" id="A0A7X2D3A4"/>
<feature type="transmembrane region" description="Helical" evidence="1">
    <location>
        <begin position="76"/>
        <end position="97"/>
    </location>
</feature>
<dbReference type="SMART" id="SM00014">
    <property type="entry name" value="acidPPc"/>
    <property type="match status" value="1"/>
</dbReference>
<gene>
    <name evidence="3" type="ORF">GHC57_08770</name>
</gene>
<feature type="domain" description="Phosphatidic acid phosphatase type 2/haloperoxidase" evidence="2">
    <location>
        <begin position="113"/>
        <end position="224"/>
    </location>
</feature>
<feature type="transmembrane region" description="Helical" evidence="1">
    <location>
        <begin position="109"/>
        <end position="129"/>
    </location>
</feature>
<reference evidence="3 4" key="1">
    <citation type="submission" date="2019-10" db="EMBL/GenBank/DDBJ databases">
        <title>Draft whole-genome sequence of the purple nonsulfur photosynthetic bacterium Roseospira navarrensis DSM 15114.</title>
        <authorList>
            <person name="Kyndt J.A."/>
            <person name="Meyer T.E."/>
        </authorList>
    </citation>
    <scope>NUCLEOTIDE SEQUENCE [LARGE SCALE GENOMIC DNA]</scope>
    <source>
        <strain evidence="3 4">DSM 15114</strain>
    </source>
</reference>
<feature type="transmembrane region" description="Helical" evidence="1">
    <location>
        <begin position="209"/>
        <end position="228"/>
    </location>
</feature>
<evidence type="ECO:0000313" key="4">
    <source>
        <dbReference type="Proteomes" id="UP000434582"/>
    </source>
</evidence>
<organism evidence="3 4">
    <name type="scientific">Roseospira navarrensis</name>
    <dbReference type="NCBI Taxonomy" id="140058"/>
    <lineage>
        <taxon>Bacteria</taxon>
        <taxon>Pseudomonadati</taxon>
        <taxon>Pseudomonadota</taxon>
        <taxon>Alphaproteobacteria</taxon>
        <taxon>Rhodospirillales</taxon>
        <taxon>Rhodospirillaceae</taxon>
        <taxon>Roseospira</taxon>
    </lineage>
</organism>
<evidence type="ECO:0000256" key="1">
    <source>
        <dbReference type="SAM" id="Phobius"/>
    </source>
</evidence>
<sequence>MTRASVSLSALTGRLIRAHTAQARRRPLLVAFGWVGLACLIAAIWIDRPLALMLKAQVQGDWKGFWSIATDVGEGLIWYLLAVVMLVRCQMGMTATVMDDVWTRWRDEARVWLVYLAALAGTGLLVTLIKHGVGRLRPVWLFREDLYGVAPLSFQSAANSFPSGHSQTIWVVMALLAMIYPRHWPTFVAVGVMVAASRLFVTVHYLSDVLMGSFIGIAGAVLAARWAARRGWSLRLGAPR</sequence>
<name>A0A7X2D3A4_9PROT</name>
<dbReference type="OrthoDB" id="9780507at2"/>
<dbReference type="SUPFAM" id="SSF48317">
    <property type="entry name" value="Acid phosphatase/Vanadium-dependent haloperoxidase"/>
    <property type="match status" value="1"/>
</dbReference>
<dbReference type="InterPro" id="IPR000326">
    <property type="entry name" value="PAP2/HPO"/>
</dbReference>
<keyword evidence="1" id="KW-1133">Transmembrane helix</keyword>
<proteinExistence type="predicted"/>
<dbReference type="Proteomes" id="UP000434582">
    <property type="component" value="Unassembled WGS sequence"/>
</dbReference>
<feature type="transmembrane region" description="Helical" evidence="1">
    <location>
        <begin position="28"/>
        <end position="46"/>
    </location>
</feature>
<comment type="caution">
    <text evidence="3">The sequence shown here is derived from an EMBL/GenBank/DDBJ whole genome shotgun (WGS) entry which is preliminary data.</text>
</comment>
<feature type="transmembrane region" description="Helical" evidence="1">
    <location>
        <begin position="184"/>
        <end position="203"/>
    </location>
</feature>
<keyword evidence="1" id="KW-0472">Membrane</keyword>
<dbReference type="InterPro" id="IPR036938">
    <property type="entry name" value="PAP2/HPO_sf"/>
</dbReference>
<keyword evidence="4" id="KW-1185">Reference proteome</keyword>
<keyword evidence="1" id="KW-0812">Transmembrane</keyword>
<dbReference type="Gene3D" id="1.20.144.10">
    <property type="entry name" value="Phosphatidic acid phosphatase type 2/haloperoxidase"/>
    <property type="match status" value="2"/>
</dbReference>
<evidence type="ECO:0000259" key="2">
    <source>
        <dbReference type="SMART" id="SM00014"/>
    </source>
</evidence>